<dbReference type="AlphaFoldDB" id="A0A6N3HWX5"/>
<gene>
    <name evidence="2" type="ORF">EMLFYP7_04459</name>
</gene>
<feature type="transmembrane region" description="Helical" evidence="1">
    <location>
        <begin position="140"/>
        <end position="161"/>
    </location>
</feature>
<accession>A0A6N3HWX5</accession>
<dbReference type="EMBL" id="CACRTZ010000037">
    <property type="protein sequence ID" value="VYU80580.1"/>
    <property type="molecule type" value="Genomic_DNA"/>
</dbReference>
<reference evidence="2" key="1">
    <citation type="submission" date="2019-11" db="EMBL/GenBank/DDBJ databases">
        <authorList>
            <person name="Feng L."/>
        </authorList>
    </citation>
    <scope>NUCLEOTIDE SEQUENCE</scope>
    <source>
        <strain evidence="2">EMassiliensisLFYP7</strain>
    </source>
</reference>
<sequence>MQYCGDLESRLRHHPQQVKEEILDKMGVPLGLHTLGFPLAISLLCAVLSFALPQFWIWSAIYAGFNLPQHAVLVGVFATGLGFAIFNCLTAFFTGKGYMLAVRAHLTLSALTLAVSLLFLLAALFSLISGEAIRGVSLSGALISVALALGGAAIATSFSFYRMLLYALHNRAWRKLL</sequence>
<keyword evidence="1" id="KW-0472">Membrane</keyword>
<evidence type="ECO:0000256" key="1">
    <source>
        <dbReference type="SAM" id="Phobius"/>
    </source>
</evidence>
<name>A0A6N3HWX5_9ENTR</name>
<keyword evidence="1" id="KW-0812">Transmembrane</keyword>
<evidence type="ECO:0000313" key="2">
    <source>
        <dbReference type="EMBL" id="VYU80580.1"/>
    </source>
</evidence>
<keyword evidence="1" id="KW-1133">Transmembrane helix</keyword>
<feature type="transmembrane region" description="Helical" evidence="1">
    <location>
        <begin position="70"/>
        <end position="94"/>
    </location>
</feature>
<feature type="transmembrane region" description="Helical" evidence="1">
    <location>
        <begin position="35"/>
        <end position="58"/>
    </location>
</feature>
<feature type="transmembrane region" description="Helical" evidence="1">
    <location>
        <begin position="106"/>
        <end position="128"/>
    </location>
</feature>
<proteinExistence type="predicted"/>
<protein>
    <submittedName>
        <fullName evidence="2">Uncharacterized protein</fullName>
    </submittedName>
</protein>
<organism evidence="2">
    <name type="scientific">Phytobacter massiliensis</name>
    <dbReference type="NCBI Taxonomy" id="1485952"/>
    <lineage>
        <taxon>Bacteria</taxon>
        <taxon>Pseudomonadati</taxon>
        <taxon>Pseudomonadota</taxon>
        <taxon>Gammaproteobacteria</taxon>
        <taxon>Enterobacterales</taxon>
        <taxon>Enterobacteriaceae</taxon>
        <taxon>Phytobacter</taxon>
    </lineage>
</organism>